<dbReference type="AlphaFoldDB" id="X0ZSL1"/>
<feature type="region of interest" description="Disordered" evidence="1">
    <location>
        <begin position="51"/>
        <end position="82"/>
    </location>
</feature>
<accession>X0ZSL1</accession>
<organism evidence="2">
    <name type="scientific">marine sediment metagenome</name>
    <dbReference type="NCBI Taxonomy" id="412755"/>
    <lineage>
        <taxon>unclassified sequences</taxon>
        <taxon>metagenomes</taxon>
        <taxon>ecological metagenomes</taxon>
    </lineage>
</organism>
<sequence>MGIVPALSIRENLILKKYRRSPFSYRGFLDNKEIEENARCAMSGYQIAAPSCGNRPHEELPLGTDVPEEGTESNRQPHPAKQ</sequence>
<gene>
    <name evidence="2" type="ORF">S01H4_10034</name>
</gene>
<proteinExistence type="predicted"/>
<evidence type="ECO:0000313" key="2">
    <source>
        <dbReference type="EMBL" id="GAG60987.1"/>
    </source>
</evidence>
<evidence type="ECO:0000256" key="1">
    <source>
        <dbReference type="SAM" id="MobiDB-lite"/>
    </source>
</evidence>
<name>X0ZSL1_9ZZZZ</name>
<dbReference type="EMBL" id="BART01003755">
    <property type="protein sequence ID" value="GAG60987.1"/>
    <property type="molecule type" value="Genomic_DNA"/>
</dbReference>
<protein>
    <submittedName>
        <fullName evidence="2">Uncharacterized protein</fullName>
    </submittedName>
</protein>
<reference evidence="2" key="1">
    <citation type="journal article" date="2014" name="Front. Microbiol.">
        <title>High frequency of phylogenetically diverse reductive dehalogenase-homologous genes in deep subseafloor sedimentary metagenomes.</title>
        <authorList>
            <person name="Kawai M."/>
            <person name="Futagami T."/>
            <person name="Toyoda A."/>
            <person name="Takaki Y."/>
            <person name="Nishi S."/>
            <person name="Hori S."/>
            <person name="Arai W."/>
            <person name="Tsubouchi T."/>
            <person name="Morono Y."/>
            <person name="Uchiyama I."/>
            <person name="Ito T."/>
            <person name="Fujiyama A."/>
            <person name="Inagaki F."/>
            <person name="Takami H."/>
        </authorList>
    </citation>
    <scope>NUCLEOTIDE SEQUENCE</scope>
    <source>
        <strain evidence="2">Expedition CK06-06</strain>
    </source>
</reference>
<comment type="caution">
    <text evidence="2">The sequence shown here is derived from an EMBL/GenBank/DDBJ whole genome shotgun (WGS) entry which is preliminary data.</text>
</comment>